<name>A0AAE6YAT1_STRAT</name>
<protein>
    <submittedName>
        <fullName evidence="2">Uncharacterized protein</fullName>
    </submittedName>
</protein>
<feature type="compositionally biased region" description="Low complexity" evidence="1">
    <location>
        <begin position="65"/>
        <end position="101"/>
    </location>
</feature>
<evidence type="ECO:0000313" key="3">
    <source>
        <dbReference type="Proteomes" id="UP000502504"/>
    </source>
</evidence>
<reference evidence="2 3" key="1">
    <citation type="submission" date="2020-03" db="EMBL/GenBank/DDBJ databases">
        <title>Is there a link between lipid content and antibiotic production in Streptomyces?</title>
        <authorList>
            <person name="David M."/>
            <person name="Lejeune C."/>
            <person name="Abreu S."/>
            <person name="Thibessard A."/>
            <person name="Leblond P."/>
            <person name="Chaminade P."/>
            <person name="Virolle M.-J."/>
        </authorList>
    </citation>
    <scope>NUCLEOTIDE SEQUENCE [LARGE SCALE GENOMIC DNA]</scope>
    <source>
        <strain evidence="2 3">DSM 41481</strain>
    </source>
</reference>
<proteinExistence type="predicted"/>
<organism evidence="2 3">
    <name type="scientific">Streptomyces antibioticus</name>
    <dbReference type="NCBI Taxonomy" id="1890"/>
    <lineage>
        <taxon>Bacteria</taxon>
        <taxon>Bacillati</taxon>
        <taxon>Actinomycetota</taxon>
        <taxon>Actinomycetes</taxon>
        <taxon>Kitasatosporales</taxon>
        <taxon>Streptomycetaceae</taxon>
        <taxon>Streptomyces</taxon>
    </lineage>
</organism>
<accession>A0AAE6YAT1</accession>
<gene>
    <name evidence="2" type="ORF">HCX60_19400</name>
</gene>
<dbReference type="Proteomes" id="UP000502504">
    <property type="component" value="Chromosome"/>
</dbReference>
<sequence length="234" mass="22889">MPKPSEHQPSERADRTRPRGRRGALWGASAAAVVCTGVVLGGCGGDGGPGGGFAAVGPAGGGATTGVDTAPTGGVRLIPLDGSPSPDSSPNSPAGKGSPRPAGAPPPSGTSAAATVPGSTTAPAAPSGTPAPSVPPMTEPGPAQSPVPSRPPAPAPAPAALTTGTPVRSGTVAFGTHVIGALGIDWATVDSTVLLPTPIAPGARKRRTWTVCVDSWRVPLGMHVETREVSVRWE</sequence>
<feature type="compositionally biased region" description="Basic and acidic residues" evidence="1">
    <location>
        <begin position="1"/>
        <end position="17"/>
    </location>
</feature>
<feature type="compositionally biased region" description="Gly residues" evidence="1">
    <location>
        <begin position="41"/>
        <end position="64"/>
    </location>
</feature>
<dbReference type="EMBL" id="CP050692">
    <property type="protein sequence ID" value="QIT45434.1"/>
    <property type="molecule type" value="Genomic_DNA"/>
</dbReference>
<feature type="region of interest" description="Disordered" evidence="1">
    <location>
        <begin position="1"/>
        <end position="26"/>
    </location>
</feature>
<feature type="region of interest" description="Disordered" evidence="1">
    <location>
        <begin position="41"/>
        <end position="166"/>
    </location>
</feature>
<evidence type="ECO:0000256" key="1">
    <source>
        <dbReference type="SAM" id="MobiDB-lite"/>
    </source>
</evidence>
<feature type="compositionally biased region" description="Low complexity" evidence="1">
    <location>
        <begin position="109"/>
        <end position="131"/>
    </location>
</feature>
<dbReference type="AlphaFoldDB" id="A0AAE6YAT1"/>
<evidence type="ECO:0000313" key="2">
    <source>
        <dbReference type="EMBL" id="QIT45434.1"/>
    </source>
</evidence>
<feature type="compositionally biased region" description="Pro residues" evidence="1">
    <location>
        <begin position="132"/>
        <end position="157"/>
    </location>
</feature>